<proteinExistence type="predicted"/>
<accession>A0AA38WZP8</accession>
<name>A0AA38WZP8_9EURO</name>
<keyword evidence="2" id="KW-1185">Reference proteome</keyword>
<sequence length="194" mass="21445">MNDGLYSMWTKDRKTELRFSFPEVAPSQAALAINYARFTHNETGANEYALALTTEATADPSTGGNFYVAQYGILCEAEPNTVTIWRVRDKHGTSLYERIPRMNTGVAFFVPDSLVPNAENPVAPPFSREYLVTVPRPPLPRAPIPTKKTAENTNQWCLRWEEEDVGEGVGKDGSTIEERQILVGAGFEAGGAFD</sequence>
<protein>
    <submittedName>
        <fullName evidence="1">Uncharacterized protein</fullName>
    </submittedName>
</protein>
<dbReference type="EMBL" id="JAPDRK010000020">
    <property type="protein sequence ID" value="KAJ9604126.1"/>
    <property type="molecule type" value="Genomic_DNA"/>
</dbReference>
<organism evidence="1 2">
    <name type="scientific">Cladophialophora chaetospira</name>
    <dbReference type="NCBI Taxonomy" id="386627"/>
    <lineage>
        <taxon>Eukaryota</taxon>
        <taxon>Fungi</taxon>
        <taxon>Dikarya</taxon>
        <taxon>Ascomycota</taxon>
        <taxon>Pezizomycotina</taxon>
        <taxon>Eurotiomycetes</taxon>
        <taxon>Chaetothyriomycetidae</taxon>
        <taxon>Chaetothyriales</taxon>
        <taxon>Herpotrichiellaceae</taxon>
        <taxon>Cladophialophora</taxon>
    </lineage>
</organism>
<gene>
    <name evidence="1" type="ORF">H2200_011649</name>
</gene>
<comment type="caution">
    <text evidence="1">The sequence shown here is derived from an EMBL/GenBank/DDBJ whole genome shotgun (WGS) entry which is preliminary data.</text>
</comment>
<reference evidence="1" key="1">
    <citation type="submission" date="2022-10" db="EMBL/GenBank/DDBJ databases">
        <title>Culturing micro-colonial fungi from biological soil crusts in the Mojave desert and describing Neophaeococcomyces mojavensis, and introducing the new genera and species Taxawa tesnikishii.</title>
        <authorList>
            <person name="Kurbessoian T."/>
            <person name="Stajich J.E."/>
        </authorList>
    </citation>
    <scope>NUCLEOTIDE SEQUENCE</scope>
    <source>
        <strain evidence="1">TK_41</strain>
    </source>
</reference>
<dbReference type="AlphaFoldDB" id="A0AA38WZP8"/>
<evidence type="ECO:0000313" key="2">
    <source>
        <dbReference type="Proteomes" id="UP001172673"/>
    </source>
</evidence>
<evidence type="ECO:0000313" key="1">
    <source>
        <dbReference type="EMBL" id="KAJ9604126.1"/>
    </source>
</evidence>
<dbReference type="Proteomes" id="UP001172673">
    <property type="component" value="Unassembled WGS sequence"/>
</dbReference>